<dbReference type="SUPFAM" id="SSF48726">
    <property type="entry name" value="Immunoglobulin"/>
    <property type="match status" value="1"/>
</dbReference>
<dbReference type="SUPFAM" id="SSF54452">
    <property type="entry name" value="MHC antigen-recognition domain"/>
    <property type="match status" value="1"/>
</dbReference>
<reference evidence="8" key="2">
    <citation type="submission" date="2025-09" db="UniProtKB">
        <authorList>
            <consortium name="Ensembl"/>
        </authorList>
    </citation>
    <scope>IDENTIFICATION</scope>
</reference>
<dbReference type="InterPro" id="IPR050160">
    <property type="entry name" value="MHC/Immunoglobulin"/>
</dbReference>
<dbReference type="InterPro" id="IPR013783">
    <property type="entry name" value="Ig-like_fold"/>
</dbReference>
<accession>A0A3B4B476</accession>
<dbReference type="STRING" id="409849.ENSPMGP00000024228"/>
<evidence type="ECO:0000256" key="2">
    <source>
        <dbReference type="ARBA" id="ARBA00022692"/>
    </source>
</evidence>
<dbReference type="InterPro" id="IPR011162">
    <property type="entry name" value="MHC_I/II-like_Ag-recog"/>
</dbReference>
<keyword evidence="9" id="KW-1185">Reference proteome</keyword>
<evidence type="ECO:0000256" key="5">
    <source>
        <dbReference type="ARBA" id="ARBA00023180"/>
    </source>
</evidence>
<dbReference type="GO" id="GO:0042613">
    <property type="term" value="C:MHC class II protein complex"/>
    <property type="evidence" value="ECO:0007669"/>
    <property type="project" value="InterPro"/>
</dbReference>
<organism evidence="8 9">
    <name type="scientific">Periophthalmus magnuspinnatus</name>
    <dbReference type="NCBI Taxonomy" id="409849"/>
    <lineage>
        <taxon>Eukaryota</taxon>
        <taxon>Metazoa</taxon>
        <taxon>Chordata</taxon>
        <taxon>Craniata</taxon>
        <taxon>Vertebrata</taxon>
        <taxon>Euteleostomi</taxon>
        <taxon>Actinopterygii</taxon>
        <taxon>Neopterygii</taxon>
        <taxon>Teleostei</taxon>
        <taxon>Neoteleostei</taxon>
        <taxon>Acanthomorphata</taxon>
        <taxon>Gobiaria</taxon>
        <taxon>Gobiiformes</taxon>
        <taxon>Gobioidei</taxon>
        <taxon>Gobiidae</taxon>
        <taxon>Oxudercinae</taxon>
        <taxon>Periophthalmus</taxon>
    </lineage>
</organism>
<proteinExistence type="predicted"/>
<feature type="transmembrane region" description="Helical" evidence="6">
    <location>
        <begin position="253"/>
        <end position="274"/>
    </location>
</feature>
<feature type="domain" description="Ig-like" evidence="7">
    <location>
        <begin position="152"/>
        <end position="241"/>
    </location>
</feature>
<evidence type="ECO:0000256" key="1">
    <source>
        <dbReference type="ARBA" id="ARBA00004479"/>
    </source>
</evidence>
<dbReference type="InterPro" id="IPR000353">
    <property type="entry name" value="MHC_II_b_N"/>
</dbReference>
<evidence type="ECO:0000256" key="3">
    <source>
        <dbReference type="ARBA" id="ARBA00022989"/>
    </source>
</evidence>
<dbReference type="AlphaFoldDB" id="A0A3B4B476"/>
<dbReference type="SMART" id="SM00921">
    <property type="entry name" value="MHC_II_beta"/>
    <property type="match status" value="1"/>
</dbReference>
<dbReference type="InterPro" id="IPR007110">
    <property type="entry name" value="Ig-like_dom"/>
</dbReference>
<keyword evidence="4" id="KW-1015">Disulfide bond</keyword>
<comment type="subcellular location">
    <subcellularLocation>
        <location evidence="1">Membrane</location>
        <topology evidence="1">Single-pass type I membrane protein</topology>
    </subcellularLocation>
</comment>
<dbReference type="PROSITE" id="PS50835">
    <property type="entry name" value="IG_LIKE"/>
    <property type="match status" value="1"/>
</dbReference>
<dbReference type="Pfam" id="PF07654">
    <property type="entry name" value="C1-set"/>
    <property type="match status" value="1"/>
</dbReference>
<keyword evidence="2 6" id="KW-0812">Transmembrane</keyword>
<sequence>MEKEQVDLKFRLYNIIFDKKKRHNIFQKFKSQHFIFKFIQTYNQETDIVFIFTVFNIIFVSVFDFKLLCRFNSSDLKDIEYVYSEYYNRVEFLRFSSRVDWYTGYTEFGLREANIANNDTDRLTRRRMMKQHYCLQHVHMWYKNALNRTMTPEAVLTSTAPSGGSQRLFTCSTFGFFPRSISISWTINQQPHTSEVSSTDTLPDGDWLYQAHSQLSYSPRFRDRVSCWVEHAALRDALEVPWEPVSHGDRNKIAIGISGSVLGLVLALSGVLYYCKRRKGESGLVPVNSEL</sequence>
<dbReference type="GO" id="GO:0019882">
    <property type="term" value="P:antigen processing and presentation"/>
    <property type="evidence" value="ECO:0007669"/>
    <property type="project" value="InterPro"/>
</dbReference>
<evidence type="ECO:0000313" key="9">
    <source>
        <dbReference type="Proteomes" id="UP000261520"/>
    </source>
</evidence>
<dbReference type="Gene3D" id="3.10.320.10">
    <property type="entry name" value="Class II Histocompatibility Antigen, M Beta Chain, Chain B, domain 1"/>
    <property type="match status" value="1"/>
</dbReference>
<evidence type="ECO:0000313" key="8">
    <source>
        <dbReference type="Ensembl" id="ENSPMGP00000024228.1"/>
    </source>
</evidence>
<dbReference type="InterPro" id="IPR003597">
    <property type="entry name" value="Ig_C1-set"/>
</dbReference>
<keyword evidence="6" id="KW-0472">Membrane</keyword>
<protein>
    <recommendedName>
        <fullName evidence="7">Ig-like domain-containing protein</fullName>
    </recommendedName>
</protein>
<dbReference type="InterPro" id="IPR014745">
    <property type="entry name" value="MHC_II_a/b_N"/>
</dbReference>
<dbReference type="PANTHER" id="PTHR19944">
    <property type="entry name" value="MHC CLASS II-RELATED"/>
    <property type="match status" value="1"/>
</dbReference>
<evidence type="ECO:0000259" key="7">
    <source>
        <dbReference type="PROSITE" id="PS50835"/>
    </source>
</evidence>
<feature type="transmembrane region" description="Helical" evidence="6">
    <location>
        <begin position="48"/>
        <end position="69"/>
    </location>
</feature>
<dbReference type="Pfam" id="PF00969">
    <property type="entry name" value="MHC_II_beta"/>
    <property type="match status" value="1"/>
</dbReference>
<evidence type="ECO:0000256" key="4">
    <source>
        <dbReference type="ARBA" id="ARBA00023157"/>
    </source>
</evidence>
<dbReference type="PANTHER" id="PTHR19944:SF99">
    <property type="entry name" value="HLA CLASS II HISTOCOMPATIBILITY ANTIGEN, DRB1 BETA CHAIN"/>
    <property type="match status" value="1"/>
</dbReference>
<dbReference type="InterPro" id="IPR036179">
    <property type="entry name" value="Ig-like_dom_sf"/>
</dbReference>
<dbReference type="Proteomes" id="UP000261520">
    <property type="component" value="Unplaced"/>
</dbReference>
<name>A0A3B4B476_9GOBI</name>
<dbReference type="Gene3D" id="2.60.40.10">
    <property type="entry name" value="Immunoglobulins"/>
    <property type="match status" value="1"/>
</dbReference>
<keyword evidence="5" id="KW-0325">Glycoprotein</keyword>
<dbReference type="Ensembl" id="ENSPMGT00000025816.1">
    <property type="protein sequence ID" value="ENSPMGP00000024228.1"/>
    <property type="gene ID" value="ENSPMGG00000015870.1"/>
</dbReference>
<reference evidence="8" key="1">
    <citation type="submission" date="2025-08" db="UniProtKB">
        <authorList>
            <consortium name="Ensembl"/>
        </authorList>
    </citation>
    <scope>IDENTIFICATION</scope>
</reference>
<keyword evidence="3 6" id="KW-1133">Transmembrane helix</keyword>
<dbReference type="GO" id="GO:0006955">
    <property type="term" value="P:immune response"/>
    <property type="evidence" value="ECO:0007669"/>
    <property type="project" value="InterPro"/>
</dbReference>
<dbReference type="SMART" id="SM00407">
    <property type="entry name" value="IGc1"/>
    <property type="match status" value="1"/>
</dbReference>
<evidence type="ECO:0000256" key="6">
    <source>
        <dbReference type="SAM" id="Phobius"/>
    </source>
</evidence>